<dbReference type="PIRSF" id="PIRSF033091">
    <property type="entry name" value="Pesterase_YhaO"/>
    <property type="match status" value="1"/>
</dbReference>
<dbReference type="RefSeq" id="WP_160619288.1">
    <property type="nucleotide sequence ID" value="NZ_CP047652.1"/>
</dbReference>
<evidence type="ECO:0000256" key="1">
    <source>
        <dbReference type="ARBA" id="ARBA00022801"/>
    </source>
</evidence>
<dbReference type="InterPro" id="IPR050535">
    <property type="entry name" value="DNA_Repair-Maintenance_Comp"/>
</dbReference>
<keyword evidence="3" id="KW-0269">Exonuclease</keyword>
<gene>
    <name evidence="3" type="ORF">GT348_08260</name>
</gene>
<keyword evidence="4" id="KW-1185">Reference proteome</keyword>
<name>A0A6P1ND23_9PROT</name>
<feature type="domain" description="Calcineurin-like phosphoesterase" evidence="2">
    <location>
        <begin position="4"/>
        <end position="203"/>
    </location>
</feature>
<dbReference type="Pfam" id="PF00149">
    <property type="entry name" value="Metallophos"/>
    <property type="match status" value="1"/>
</dbReference>
<organism evidence="3 4">
    <name type="scientific">Aristophania vespae</name>
    <dbReference type="NCBI Taxonomy" id="2697033"/>
    <lineage>
        <taxon>Bacteria</taxon>
        <taxon>Pseudomonadati</taxon>
        <taxon>Pseudomonadota</taxon>
        <taxon>Alphaproteobacteria</taxon>
        <taxon>Acetobacterales</taxon>
        <taxon>Acetobacteraceae</taxon>
        <taxon>Aristophania</taxon>
    </lineage>
</organism>
<dbReference type="EMBL" id="CP047652">
    <property type="protein sequence ID" value="QHI96216.1"/>
    <property type="molecule type" value="Genomic_DNA"/>
</dbReference>
<evidence type="ECO:0000259" key="2">
    <source>
        <dbReference type="Pfam" id="PF00149"/>
    </source>
</evidence>
<dbReference type="InterPro" id="IPR041796">
    <property type="entry name" value="Mre11_N"/>
</dbReference>
<dbReference type="AlphaFoldDB" id="A0A6P1ND23"/>
<dbReference type="GO" id="GO:0004527">
    <property type="term" value="F:exonuclease activity"/>
    <property type="evidence" value="ECO:0007669"/>
    <property type="project" value="UniProtKB-KW"/>
</dbReference>
<evidence type="ECO:0000313" key="3">
    <source>
        <dbReference type="EMBL" id="QHI96216.1"/>
    </source>
</evidence>
<dbReference type="SUPFAM" id="SSF56300">
    <property type="entry name" value="Metallo-dependent phosphatases"/>
    <property type="match status" value="1"/>
</dbReference>
<dbReference type="InterPro" id="IPR004843">
    <property type="entry name" value="Calcineurin-like_PHP"/>
</dbReference>
<dbReference type="PANTHER" id="PTHR30337:SF7">
    <property type="entry name" value="PHOSPHOESTERASE"/>
    <property type="match status" value="1"/>
</dbReference>
<keyword evidence="1" id="KW-0378">Hydrolase</keyword>
<protein>
    <submittedName>
        <fullName evidence="3">DNA repair exonuclease</fullName>
    </submittedName>
</protein>
<keyword evidence="3" id="KW-0540">Nuclease</keyword>
<dbReference type="Gene3D" id="3.60.21.10">
    <property type="match status" value="1"/>
</dbReference>
<reference evidence="3 4" key="1">
    <citation type="submission" date="2020-01" db="EMBL/GenBank/DDBJ databases">
        <title>Genome sequencing of strain KACC 21507.</title>
        <authorList>
            <person name="Heo J."/>
            <person name="Kim S.-J."/>
            <person name="Kim J.-S."/>
            <person name="Hong S.-B."/>
            <person name="Kwon S.-W."/>
        </authorList>
    </citation>
    <scope>NUCLEOTIDE SEQUENCE [LARGE SCALE GENOMIC DNA]</scope>
    <source>
        <strain evidence="3 4">KACC 21507</strain>
    </source>
</reference>
<dbReference type="InterPro" id="IPR029052">
    <property type="entry name" value="Metallo-depent_PP-like"/>
</dbReference>
<sequence>MSRFRFLHAADIHLDSPMKGLRQRFSDDSVIERLDNKPNRKALDNLVELALREKVAFVILSGDLYDGSWKDSGTGHYMLRALSRLTAKNIPVYYVAGNHDADSVIIKELPMTAEIHKFPSKKPSTKIIEELKVALHGLSFETKSINNNVIPDFPSPEPGYFNIGILHTSLEGNYENHISYAPCSTTDLINKNYDYWALGHVHKHKIIHQDPWIVYPGVLQGRNIRETGASGVCLIDVEDHEVKEVRFVPCDVLRWEEVTIDLTSITSWEDMLDLAKSAFERAIENSGGYLLLVRCILTGATSLNDRILASHDLVDDISALLHPLNGDETVIALEKIECKTTLLQKELNQSQLSALDEALDDVLKEEHLSVTLKKNLTPLLTLLPHQIDKTIYEEEAFEELVGKAARALRFQLSQQDK</sequence>
<dbReference type="CDD" id="cd00840">
    <property type="entry name" value="MPP_Mre11_N"/>
    <property type="match status" value="1"/>
</dbReference>
<accession>A0A6P1ND23</accession>
<proteinExistence type="predicted"/>
<evidence type="ECO:0000313" key="4">
    <source>
        <dbReference type="Proteomes" id="UP000463975"/>
    </source>
</evidence>
<dbReference type="KEGG" id="bomb:GT348_08260"/>
<dbReference type="PANTHER" id="PTHR30337">
    <property type="entry name" value="COMPONENT OF ATP-DEPENDENT DSDNA EXONUCLEASE"/>
    <property type="match status" value="1"/>
</dbReference>
<dbReference type="Proteomes" id="UP000463975">
    <property type="component" value="Chromosome"/>
</dbReference>
<dbReference type="InterPro" id="IPR014576">
    <property type="entry name" value="Pesterase_YhaO"/>
</dbReference>